<protein>
    <submittedName>
        <fullName evidence="1">Uncharacterized protein</fullName>
    </submittedName>
</protein>
<evidence type="ECO:0000313" key="1">
    <source>
        <dbReference type="Ensembl" id="ENSCVAP00000022140.1"/>
    </source>
</evidence>
<proteinExistence type="predicted"/>
<dbReference type="Proteomes" id="UP000265020">
    <property type="component" value="Unassembled WGS sequence"/>
</dbReference>
<organism evidence="1 2">
    <name type="scientific">Cyprinodon variegatus</name>
    <name type="common">Sheepshead minnow</name>
    <dbReference type="NCBI Taxonomy" id="28743"/>
    <lineage>
        <taxon>Eukaryota</taxon>
        <taxon>Metazoa</taxon>
        <taxon>Chordata</taxon>
        <taxon>Craniata</taxon>
        <taxon>Vertebrata</taxon>
        <taxon>Euteleostomi</taxon>
        <taxon>Actinopterygii</taxon>
        <taxon>Neopterygii</taxon>
        <taxon>Teleostei</taxon>
        <taxon>Neoteleostei</taxon>
        <taxon>Acanthomorphata</taxon>
        <taxon>Ovalentaria</taxon>
        <taxon>Atherinomorphae</taxon>
        <taxon>Cyprinodontiformes</taxon>
        <taxon>Cyprinodontidae</taxon>
        <taxon>Cyprinodon</taxon>
    </lineage>
</organism>
<keyword evidence="2" id="KW-1185">Reference proteome</keyword>
<dbReference type="Ensembl" id="ENSCVAT00000010025.1">
    <property type="protein sequence ID" value="ENSCVAP00000022140.1"/>
    <property type="gene ID" value="ENSCVAG00000004628.1"/>
</dbReference>
<reference evidence="1" key="2">
    <citation type="submission" date="2025-09" db="UniProtKB">
        <authorList>
            <consortium name="Ensembl"/>
        </authorList>
    </citation>
    <scope>IDENTIFICATION</scope>
</reference>
<name>A0A3Q2GBK2_CYPVA</name>
<evidence type="ECO:0000313" key="2">
    <source>
        <dbReference type="Proteomes" id="UP000265020"/>
    </source>
</evidence>
<reference evidence="1" key="1">
    <citation type="submission" date="2025-08" db="UniProtKB">
        <authorList>
            <consortium name="Ensembl"/>
        </authorList>
    </citation>
    <scope>IDENTIFICATION</scope>
</reference>
<dbReference type="AlphaFoldDB" id="A0A3Q2GBK2"/>
<sequence length="62" mass="7069">PVGLMCFFSLSFSLKNRILVVIYGNTFLFYYWEAEAGGSFELRSSELQCTMPIGCPTWCRST</sequence>
<accession>A0A3Q2GBK2</accession>